<feature type="region of interest" description="Disordered" evidence="20">
    <location>
        <begin position="1"/>
        <end position="22"/>
    </location>
</feature>
<evidence type="ECO:0000256" key="5">
    <source>
        <dbReference type="ARBA" id="ARBA00004779"/>
    </source>
</evidence>
<keyword evidence="12" id="KW-0732">Signal</keyword>
<evidence type="ECO:0000256" key="18">
    <source>
        <dbReference type="ARBA" id="ARBA00032847"/>
    </source>
</evidence>
<dbReference type="Pfam" id="PF00116">
    <property type="entry name" value="COX2"/>
    <property type="match status" value="1"/>
</dbReference>
<dbReference type="InterPro" id="IPR051403">
    <property type="entry name" value="NosZ/Cyto_c_oxidase_sub2"/>
</dbReference>
<comment type="function">
    <text evidence="3">Nitrous-oxide reductase is part of a bacterial respiratory system which is activated under anaerobic conditions in the presence of nitrate or nitrous oxide.</text>
</comment>
<name>A0ABX1NK61_9RHOO</name>
<comment type="pathway">
    <text evidence="5">Nitrogen metabolism; nitrate reduction (denitrification); dinitrogen from nitrate: step 4/4.</text>
</comment>
<dbReference type="GO" id="GO:0050304">
    <property type="term" value="F:nitrous-oxide reductase activity"/>
    <property type="evidence" value="ECO:0007669"/>
    <property type="project" value="UniProtKB-EC"/>
</dbReference>
<evidence type="ECO:0000256" key="12">
    <source>
        <dbReference type="ARBA" id="ARBA00022729"/>
    </source>
</evidence>
<comment type="subcellular location">
    <subcellularLocation>
        <location evidence="4">Periplasm</location>
    </subcellularLocation>
</comment>
<evidence type="ECO:0000256" key="3">
    <source>
        <dbReference type="ARBA" id="ARBA00003034"/>
    </source>
</evidence>
<keyword evidence="11" id="KW-0479">Metal-binding</keyword>
<evidence type="ECO:0000256" key="15">
    <source>
        <dbReference type="ARBA" id="ARBA00023002"/>
    </source>
</evidence>
<evidence type="ECO:0000256" key="2">
    <source>
        <dbReference type="ARBA" id="ARBA00001935"/>
    </source>
</evidence>
<feature type="domain" description="Cytochrome oxidase subunit II copper A binding" evidence="21">
    <location>
        <begin position="554"/>
        <end position="652"/>
    </location>
</feature>
<dbReference type="InterPro" id="IPR015943">
    <property type="entry name" value="WD40/YVTN_repeat-like_dom_sf"/>
</dbReference>
<dbReference type="PANTHER" id="PTHR42838:SF2">
    <property type="entry name" value="NITROUS-OXIDE REDUCTASE"/>
    <property type="match status" value="1"/>
</dbReference>
<keyword evidence="23" id="KW-1185">Reference proteome</keyword>
<dbReference type="InterPro" id="IPR011045">
    <property type="entry name" value="N2O_reductase_N"/>
</dbReference>
<evidence type="ECO:0000256" key="1">
    <source>
        <dbReference type="ARBA" id="ARBA00001913"/>
    </source>
</evidence>
<keyword evidence="14" id="KW-0106">Calcium</keyword>
<evidence type="ECO:0000256" key="10">
    <source>
        <dbReference type="ARBA" id="ARBA00016560"/>
    </source>
</evidence>
<dbReference type="InterPro" id="IPR023644">
    <property type="entry name" value="NO_Rdtase"/>
</dbReference>
<comment type="caution">
    <text evidence="22">The sequence shown here is derived from an EMBL/GenBank/DDBJ whole genome shotgun (WGS) entry which is preliminary data.</text>
</comment>
<comment type="subunit">
    <text evidence="8">Homodimer.</text>
</comment>
<protein>
    <recommendedName>
        <fullName evidence="10">Nitrous-oxide reductase</fullName>
        <ecNumber evidence="9">1.7.2.4</ecNumber>
    </recommendedName>
    <alternativeName>
        <fullName evidence="17">N(2)OR</fullName>
    </alternativeName>
    <alternativeName>
        <fullName evidence="18">N2O reductase</fullName>
    </alternativeName>
</protein>
<comment type="similarity">
    <text evidence="6">In the C-terminal section; belongs to the cytochrome c oxidase subunit 2 family.</text>
</comment>
<dbReference type="InterPro" id="IPR041114">
    <property type="entry name" value="Nos_propeller"/>
</dbReference>
<evidence type="ECO:0000313" key="23">
    <source>
        <dbReference type="Proteomes" id="UP000634522"/>
    </source>
</evidence>
<comment type="cofactor">
    <cofactor evidence="2">
        <name>Cu cation</name>
        <dbReference type="ChEBI" id="CHEBI:23378"/>
    </cofactor>
</comment>
<keyword evidence="15 22" id="KW-0560">Oxidoreductase</keyword>
<comment type="cofactor">
    <cofactor evidence="1">
        <name>Ca(2+)</name>
        <dbReference type="ChEBI" id="CHEBI:29108"/>
    </cofactor>
</comment>
<dbReference type="PROSITE" id="PS51318">
    <property type="entry name" value="TAT"/>
    <property type="match status" value="1"/>
</dbReference>
<proteinExistence type="inferred from homology"/>
<feature type="compositionally biased region" description="Basic and acidic residues" evidence="20">
    <location>
        <begin position="1"/>
        <end position="11"/>
    </location>
</feature>
<dbReference type="Gene3D" id="2.130.10.10">
    <property type="entry name" value="YVTN repeat-like/Quinoprotein amine dehydrogenase"/>
    <property type="match status" value="1"/>
</dbReference>
<dbReference type="InterPro" id="IPR034205">
    <property type="entry name" value="N2OR_C"/>
</dbReference>
<dbReference type="Pfam" id="PF18793">
    <property type="entry name" value="nos_propeller_2"/>
    <property type="match status" value="1"/>
</dbReference>
<comment type="catalytic activity">
    <reaction evidence="19">
        <text>N2 + 2 Fe(III)-[cytochrome c] + H2O = nitrous oxide + 2 Fe(II)-[cytochrome c] + 2 H(+)</text>
        <dbReference type="Rhea" id="RHEA:43108"/>
        <dbReference type="Rhea" id="RHEA-COMP:10350"/>
        <dbReference type="Rhea" id="RHEA-COMP:14399"/>
        <dbReference type="ChEBI" id="CHEBI:15377"/>
        <dbReference type="ChEBI" id="CHEBI:15378"/>
        <dbReference type="ChEBI" id="CHEBI:17045"/>
        <dbReference type="ChEBI" id="CHEBI:17997"/>
        <dbReference type="ChEBI" id="CHEBI:29033"/>
        <dbReference type="ChEBI" id="CHEBI:29034"/>
        <dbReference type="EC" id="1.7.2.4"/>
    </reaction>
</comment>
<evidence type="ECO:0000256" key="13">
    <source>
        <dbReference type="ARBA" id="ARBA00022764"/>
    </source>
</evidence>
<evidence type="ECO:0000256" key="4">
    <source>
        <dbReference type="ARBA" id="ARBA00004418"/>
    </source>
</evidence>
<dbReference type="NCBIfam" id="TIGR04244">
    <property type="entry name" value="nitrous_NosZ_RR"/>
    <property type="match status" value="1"/>
</dbReference>
<evidence type="ECO:0000256" key="11">
    <source>
        <dbReference type="ARBA" id="ARBA00022723"/>
    </source>
</evidence>
<dbReference type="PANTHER" id="PTHR42838">
    <property type="entry name" value="CYTOCHROME C OXIDASE SUBUNIT II"/>
    <property type="match status" value="1"/>
</dbReference>
<evidence type="ECO:0000259" key="21">
    <source>
        <dbReference type="PROSITE" id="PS50857"/>
    </source>
</evidence>
<dbReference type="EC" id="1.7.2.4" evidence="9"/>
<dbReference type="CDD" id="cd04223">
    <property type="entry name" value="N2OR_C"/>
    <property type="match status" value="1"/>
</dbReference>
<dbReference type="PROSITE" id="PS50857">
    <property type="entry name" value="COX2_CUA"/>
    <property type="match status" value="1"/>
</dbReference>
<evidence type="ECO:0000256" key="19">
    <source>
        <dbReference type="ARBA" id="ARBA00049555"/>
    </source>
</evidence>
<gene>
    <name evidence="22" type="ORF">GPA27_19165</name>
</gene>
<keyword evidence="13" id="KW-0574">Periplasm</keyword>
<evidence type="ECO:0000256" key="17">
    <source>
        <dbReference type="ARBA" id="ARBA00031077"/>
    </source>
</evidence>
<evidence type="ECO:0000256" key="20">
    <source>
        <dbReference type="SAM" id="MobiDB-lite"/>
    </source>
</evidence>
<evidence type="ECO:0000256" key="7">
    <source>
        <dbReference type="ARBA" id="ARBA00010372"/>
    </source>
</evidence>
<dbReference type="Pfam" id="PF18764">
    <property type="entry name" value="nos_propeller"/>
    <property type="match status" value="1"/>
</dbReference>
<dbReference type="InterPro" id="IPR008972">
    <property type="entry name" value="Cupredoxin"/>
</dbReference>
<dbReference type="SUPFAM" id="SSF49503">
    <property type="entry name" value="Cupredoxins"/>
    <property type="match status" value="1"/>
</dbReference>
<evidence type="ECO:0000256" key="9">
    <source>
        <dbReference type="ARBA" id="ARBA00011896"/>
    </source>
</evidence>
<evidence type="ECO:0000256" key="14">
    <source>
        <dbReference type="ARBA" id="ARBA00022837"/>
    </source>
</evidence>
<dbReference type="RefSeq" id="WP_169142104.1">
    <property type="nucleotide sequence ID" value="NZ_WTVS01000046.1"/>
</dbReference>
<dbReference type="Gene3D" id="2.60.40.420">
    <property type="entry name" value="Cupredoxins - blue copper proteins"/>
    <property type="match status" value="1"/>
</dbReference>
<dbReference type="InterPro" id="IPR006311">
    <property type="entry name" value="TAT_signal"/>
</dbReference>
<dbReference type="InterPro" id="IPR041142">
    <property type="entry name" value="NOS_propeller_2"/>
</dbReference>
<evidence type="ECO:0000256" key="16">
    <source>
        <dbReference type="ARBA" id="ARBA00023008"/>
    </source>
</evidence>
<organism evidence="22 23">
    <name type="scientific">Aromatoleum toluolicum</name>
    <dbReference type="NCBI Taxonomy" id="90060"/>
    <lineage>
        <taxon>Bacteria</taxon>
        <taxon>Pseudomonadati</taxon>
        <taxon>Pseudomonadota</taxon>
        <taxon>Betaproteobacteria</taxon>
        <taxon>Rhodocyclales</taxon>
        <taxon>Rhodocyclaceae</taxon>
        <taxon>Aromatoleum</taxon>
    </lineage>
</organism>
<accession>A0ABX1NK61</accession>
<comment type="similarity">
    <text evidence="7">Belongs to the NosZ family.</text>
</comment>
<evidence type="ECO:0000256" key="6">
    <source>
        <dbReference type="ARBA" id="ARBA00006790"/>
    </source>
</evidence>
<evidence type="ECO:0000256" key="8">
    <source>
        <dbReference type="ARBA" id="ARBA00011738"/>
    </source>
</evidence>
<reference evidence="22 23" key="1">
    <citation type="submission" date="2019-12" db="EMBL/GenBank/DDBJ databases">
        <title>Comparative genomics gives insights into the taxonomy of the Azoarcus-Aromatoleum group and reveals separate origins of nif in the plant-associated Azoarcus and non-plant-associated Aromatoleum sub-groups.</title>
        <authorList>
            <person name="Lafos M."/>
            <person name="Maluk M."/>
            <person name="Batista M."/>
            <person name="Junghare M."/>
            <person name="Carmona M."/>
            <person name="Faoro H."/>
            <person name="Cruz L.M."/>
            <person name="Battistoni F."/>
            <person name="De Souza E."/>
            <person name="Pedrosa F."/>
            <person name="Chen W.-M."/>
            <person name="Poole P.S."/>
            <person name="Dixon R.A."/>
            <person name="James E.K."/>
        </authorList>
    </citation>
    <scope>NUCLEOTIDE SEQUENCE [LARGE SCALE GENOMIC DNA]</scope>
    <source>
        <strain evidence="22 23">T</strain>
    </source>
</reference>
<sequence length="652" mass="71631">MSQDHNKDHNLDGQPDPSRRKFLNTAAFAGLAGAGLSVGLSACKQEQAPAPAPAAPAAPAAAPAAHAAPAGIHLKPGELDTYYGFWSGGHTGDFRVLGLPSGREITRVPCFVPDALTGWGITNESKKIMGTKPDGSLKYTVADTHHTHASYKDGNYDGRYAWINDKINSRLARIRLDYFICDKITELPNVQGFHGIFPDKRDPVDPAINYTTRVFCGSEFQIPLPNAGKDVNDPSKYRSMFSCVDAETMEVRWQVLIDGNCDLAATSYDGKLVATNQYNTEGGVLYPDMMSAERDACLFFNVARIEQAVKDGKFKTYGDSKVPVVDGTRESNKDPKTALTCTVSVPKNPHGVNASPDGKYFICAGKLSPTATVIELTKVLEWFEGNLESADKAIVAEVEIGLGPLHTAFDGRGNAYTTLFLDSQVVKWNVDKAIKFSAGDNTQQYVVDRLDVQYQPGHINASQSETAAADGKWLCVGCKFSKDRYLPVGPLHPENEQLIDISGEKMVLVADHPVRPEPHDFIILKRELVNPKQVYNIDDFPLAIKDPKDSGVFRDGKKVTVKMYSMAPAFSLTEFKLKVGDEVTLILTNLDKVEDLTHGFAIPKYNVNFIVNPQETASVTFKADKPGVFWCYCTHFCHALHLEMRSRMIVEA</sequence>
<evidence type="ECO:0000313" key="22">
    <source>
        <dbReference type="EMBL" id="NMF99503.1"/>
    </source>
</evidence>
<dbReference type="InterPro" id="IPR002429">
    <property type="entry name" value="CcO_II-like_C"/>
</dbReference>
<dbReference type="EMBL" id="WTVS01000046">
    <property type="protein sequence ID" value="NMF99503.1"/>
    <property type="molecule type" value="Genomic_DNA"/>
</dbReference>
<dbReference type="Proteomes" id="UP000634522">
    <property type="component" value="Unassembled WGS sequence"/>
</dbReference>
<keyword evidence="16" id="KW-0186">Copper</keyword>
<dbReference type="SUPFAM" id="SSF50974">
    <property type="entry name" value="Nitrous oxide reductase, N-terminal domain"/>
    <property type="match status" value="1"/>
</dbReference>